<dbReference type="InterPro" id="IPR000276">
    <property type="entry name" value="GPCR_Rhodpsn"/>
</dbReference>
<keyword evidence="10" id="KW-1185">Reference proteome</keyword>
<dbReference type="PROSITE" id="PS50262">
    <property type="entry name" value="G_PROTEIN_RECEP_F1_2"/>
    <property type="match status" value="1"/>
</dbReference>
<feature type="transmembrane region" description="Helical" evidence="6">
    <location>
        <begin position="278"/>
        <end position="297"/>
    </location>
</feature>
<keyword evidence="4 6" id="KW-0472">Membrane</keyword>
<comment type="caution">
    <text evidence="9">The sequence shown here is derived from an EMBL/GenBank/DDBJ whole genome shotgun (WGS) entry which is preliminary data.</text>
</comment>
<dbReference type="Pfam" id="PF00001">
    <property type="entry name" value="7tm_1"/>
    <property type="match status" value="1"/>
</dbReference>
<feature type="transmembrane region" description="Helical" evidence="6">
    <location>
        <begin position="133"/>
        <end position="151"/>
    </location>
</feature>
<sequence length="452" mass="50951">MKRLRRLVMYVFFFTLIGPHNSSDATEAQDGTQSGLQNSTDSVTSRHNISTASLTSGHLDITTERPQGTSELDVTTLTSDPPAYKNGIVSHAEYFRITKVTSWCVLVLEPLAIVLELLSMLVFLQDLQSPSNAYMAAICVAEAWYMLVIFIHNLSKLQPEWGGHLTYVQYSIWVVSYTGMLSRRAVYVLNMLVSLQRFVAIAFPLKALSVRLLRRPVVPLVSVFIMSALLHLYRPLRYTPVTVQDSHGESWTQGFSDLYRATPAPFDVMDDLSKYVTIYIPMLTCLVVNILLIASLVRHKRLLANLNTAQKPDIAKEKAERQMTMTILGSTFLVILFNSPININEAVAMYYPEYGILSREHYLYMALRNIFSVLSLMCDFLVVLSYLLLSAAFRGRFLRLFSPVIALCRGRQVTFTPESTLTFPPATEMTSTLTPQSKRIRDTHKLDGGGTF</sequence>
<evidence type="ECO:0000256" key="1">
    <source>
        <dbReference type="ARBA" id="ARBA00004370"/>
    </source>
</evidence>
<keyword evidence="7" id="KW-0732">Signal</keyword>
<dbReference type="InterPro" id="IPR052954">
    <property type="entry name" value="GPCR-Ligand_Int"/>
</dbReference>
<comment type="subcellular location">
    <subcellularLocation>
        <location evidence="1">Membrane</location>
    </subcellularLocation>
</comment>
<dbReference type="EMBL" id="JACVVK020000026">
    <property type="protein sequence ID" value="KAK7502294.1"/>
    <property type="molecule type" value="Genomic_DNA"/>
</dbReference>
<evidence type="ECO:0000313" key="10">
    <source>
        <dbReference type="Proteomes" id="UP001519460"/>
    </source>
</evidence>
<feature type="transmembrane region" description="Helical" evidence="6">
    <location>
        <begin position="217"/>
        <end position="233"/>
    </location>
</feature>
<dbReference type="GO" id="GO:0016020">
    <property type="term" value="C:membrane"/>
    <property type="evidence" value="ECO:0007669"/>
    <property type="project" value="UniProtKB-SubCell"/>
</dbReference>
<dbReference type="PANTHER" id="PTHR46641:SF2">
    <property type="entry name" value="FMRFAMIDE RECEPTOR"/>
    <property type="match status" value="1"/>
</dbReference>
<organism evidence="9 10">
    <name type="scientific">Batillaria attramentaria</name>
    <dbReference type="NCBI Taxonomy" id="370345"/>
    <lineage>
        <taxon>Eukaryota</taxon>
        <taxon>Metazoa</taxon>
        <taxon>Spiralia</taxon>
        <taxon>Lophotrochozoa</taxon>
        <taxon>Mollusca</taxon>
        <taxon>Gastropoda</taxon>
        <taxon>Caenogastropoda</taxon>
        <taxon>Sorbeoconcha</taxon>
        <taxon>Cerithioidea</taxon>
        <taxon>Batillariidae</taxon>
        <taxon>Batillaria</taxon>
    </lineage>
</organism>
<proteinExistence type="predicted"/>
<evidence type="ECO:0000313" key="9">
    <source>
        <dbReference type="EMBL" id="KAK7502294.1"/>
    </source>
</evidence>
<evidence type="ECO:0000256" key="6">
    <source>
        <dbReference type="SAM" id="Phobius"/>
    </source>
</evidence>
<feature type="signal peptide" evidence="7">
    <location>
        <begin position="1"/>
        <end position="22"/>
    </location>
</feature>
<feature type="chain" id="PRO_5044812658" description="G-protein coupled receptors family 1 profile domain-containing protein" evidence="7">
    <location>
        <begin position="23"/>
        <end position="452"/>
    </location>
</feature>
<dbReference type="SUPFAM" id="SSF81321">
    <property type="entry name" value="Family A G protein-coupled receptor-like"/>
    <property type="match status" value="1"/>
</dbReference>
<dbReference type="Proteomes" id="UP001519460">
    <property type="component" value="Unassembled WGS sequence"/>
</dbReference>
<name>A0ABD0LRG6_9CAEN</name>
<reference evidence="9 10" key="1">
    <citation type="journal article" date="2023" name="Sci. Data">
        <title>Genome assembly of the Korean intertidal mud-creeper Batillaria attramentaria.</title>
        <authorList>
            <person name="Patra A.K."/>
            <person name="Ho P.T."/>
            <person name="Jun S."/>
            <person name="Lee S.J."/>
            <person name="Kim Y."/>
            <person name="Won Y.J."/>
        </authorList>
    </citation>
    <scope>NUCLEOTIDE SEQUENCE [LARGE SCALE GENOMIC DNA]</scope>
    <source>
        <strain evidence="9">Wonlab-2016</strain>
    </source>
</reference>
<protein>
    <recommendedName>
        <fullName evidence="8">G-protein coupled receptors family 1 profile domain-containing protein</fullName>
    </recommendedName>
</protein>
<feature type="transmembrane region" description="Helical" evidence="6">
    <location>
        <begin position="325"/>
        <end position="343"/>
    </location>
</feature>
<accession>A0ABD0LRG6</accession>
<evidence type="ECO:0000256" key="5">
    <source>
        <dbReference type="SAM" id="MobiDB-lite"/>
    </source>
</evidence>
<dbReference type="InterPro" id="IPR017452">
    <property type="entry name" value="GPCR_Rhodpsn_7TM"/>
</dbReference>
<dbReference type="AlphaFoldDB" id="A0ABD0LRG6"/>
<keyword evidence="3 6" id="KW-1133">Transmembrane helix</keyword>
<keyword evidence="2 6" id="KW-0812">Transmembrane</keyword>
<evidence type="ECO:0000256" key="2">
    <source>
        <dbReference type="ARBA" id="ARBA00022692"/>
    </source>
</evidence>
<dbReference type="PANTHER" id="PTHR46641">
    <property type="entry name" value="FMRFAMIDE RECEPTOR-RELATED"/>
    <property type="match status" value="1"/>
</dbReference>
<feature type="region of interest" description="Disordered" evidence="5">
    <location>
        <begin position="24"/>
        <end position="47"/>
    </location>
</feature>
<dbReference type="Gene3D" id="1.20.1070.10">
    <property type="entry name" value="Rhodopsin 7-helix transmembrane proteins"/>
    <property type="match status" value="1"/>
</dbReference>
<evidence type="ECO:0000256" key="7">
    <source>
        <dbReference type="SAM" id="SignalP"/>
    </source>
</evidence>
<gene>
    <name evidence="9" type="ORF">BaRGS_00006247</name>
</gene>
<feature type="transmembrane region" description="Helical" evidence="6">
    <location>
        <begin position="363"/>
        <end position="389"/>
    </location>
</feature>
<feature type="domain" description="G-protein coupled receptors family 1 profile" evidence="8">
    <location>
        <begin position="112"/>
        <end position="386"/>
    </location>
</feature>
<evidence type="ECO:0000256" key="4">
    <source>
        <dbReference type="ARBA" id="ARBA00023136"/>
    </source>
</evidence>
<feature type="transmembrane region" description="Helical" evidence="6">
    <location>
        <begin position="100"/>
        <end position="124"/>
    </location>
</feature>
<evidence type="ECO:0000256" key="3">
    <source>
        <dbReference type="ARBA" id="ARBA00022989"/>
    </source>
</evidence>
<evidence type="ECO:0000259" key="8">
    <source>
        <dbReference type="PROSITE" id="PS50262"/>
    </source>
</evidence>